<name>A0A9E3H7S2_9NOST</name>
<dbReference type="Proteomes" id="UP000813215">
    <property type="component" value="Unassembled WGS sequence"/>
</dbReference>
<feature type="transmembrane region" description="Helical" evidence="10">
    <location>
        <begin position="150"/>
        <end position="173"/>
    </location>
</feature>
<dbReference type="InterPro" id="IPR007315">
    <property type="entry name" value="PIG-V/Gpi18"/>
</dbReference>
<evidence type="ECO:0000256" key="7">
    <source>
        <dbReference type="ARBA" id="ARBA00022824"/>
    </source>
</evidence>
<evidence type="ECO:0000256" key="4">
    <source>
        <dbReference type="ARBA" id="ARBA00022676"/>
    </source>
</evidence>
<dbReference type="AlphaFoldDB" id="A0A9E3H7S2"/>
<keyword evidence="9 10" id="KW-0472">Membrane</keyword>
<evidence type="ECO:0000256" key="1">
    <source>
        <dbReference type="ARBA" id="ARBA00004477"/>
    </source>
</evidence>
<feature type="transmembrane region" description="Helical" evidence="10">
    <location>
        <begin position="364"/>
        <end position="384"/>
    </location>
</feature>
<feature type="transmembrane region" description="Helical" evidence="10">
    <location>
        <begin position="77"/>
        <end position="94"/>
    </location>
</feature>
<evidence type="ECO:0000256" key="9">
    <source>
        <dbReference type="ARBA" id="ARBA00023136"/>
    </source>
</evidence>
<sequence length="390" mass="43606">MLLIAPLLDAPSGGKAVVFGWGVFDAWDSIHYRNITTSGYEYLNDGKGHNIAFFPLFPLIVRVIMNFGLSFEVAGVIVNNVAFLATLYCVYFWVKEFHSIQGARWATAVLAWCPPSLFTAVIYTEGLYLFLSAAALRAFDKHQYAWSGFWGAMATATRPTGLALIPAFLITAWKQKRSPVAYLAGLATAAGILLFSLYCAVEFDDPLAFIHAQKGWRSSLGFDWQGWWKMLMQITVGTTNWKHGWIKDPLHPLLFTAIVLIGFLIWRDRQRLGAAKVDYGFAALFLLLWILVGDPLLNTLSVLGGAYLLWHLRRELTLITVIYGFCGLGLIFASGGTWSLNRIVYGIVSFSIALGVLLSRYPRYGYLTLCFFTILLASFSIRFAQEVWVG</sequence>
<keyword evidence="7" id="KW-0256">Endoplasmic reticulum</keyword>
<feature type="transmembrane region" description="Helical" evidence="10">
    <location>
        <begin position="250"/>
        <end position="267"/>
    </location>
</feature>
<dbReference type="GO" id="GO:0016020">
    <property type="term" value="C:membrane"/>
    <property type="evidence" value="ECO:0007669"/>
    <property type="project" value="GOC"/>
</dbReference>
<comment type="subcellular location">
    <subcellularLocation>
        <location evidence="1">Endoplasmic reticulum membrane</location>
        <topology evidence="1">Multi-pass membrane protein</topology>
    </subcellularLocation>
</comment>
<dbReference type="GO" id="GO:0006506">
    <property type="term" value="P:GPI anchor biosynthetic process"/>
    <property type="evidence" value="ECO:0007669"/>
    <property type="project" value="UniProtKB-KW"/>
</dbReference>
<dbReference type="Pfam" id="PF04188">
    <property type="entry name" value="Mannosyl_trans2"/>
    <property type="match status" value="1"/>
</dbReference>
<evidence type="ECO:0000256" key="8">
    <source>
        <dbReference type="ARBA" id="ARBA00022989"/>
    </source>
</evidence>
<evidence type="ECO:0000256" key="10">
    <source>
        <dbReference type="SAM" id="Phobius"/>
    </source>
</evidence>
<keyword evidence="5" id="KW-0808">Transferase</keyword>
<evidence type="ECO:0000256" key="2">
    <source>
        <dbReference type="ARBA" id="ARBA00004687"/>
    </source>
</evidence>
<comment type="caution">
    <text evidence="11">The sequence shown here is derived from an EMBL/GenBank/DDBJ whole genome shotgun (WGS) entry which is preliminary data.</text>
</comment>
<feature type="transmembrane region" description="Helical" evidence="10">
    <location>
        <begin position="279"/>
        <end position="310"/>
    </location>
</feature>
<keyword evidence="4" id="KW-0328">Glycosyltransferase</keyword>
<keyword evidence="6 10" id="KW-0812">Transmembrane</keyword>
<evidence type="ECO:0000256" key="6">
    <source>
        <dbReference type="ARBA" id="ARBA00022692"/>
    </source>
</evidence>
<evidence type="ECO:0000313" key="12">
    <source>
        <dbReference type="Proteomes" id="UP000813215"/>
    </source>
</evidence>
<dbReference type="GO" id="GO:0004376">
    <property type="term" value="F:GPI mannosyltransferase activity"/>
    <property type="evidence" value="ECO:0007669"/>
    <property type="project" value="InterPro"/>
</dbReference>
<protein>
    <recommendedName>
        <fullName evidence="13">Integral membrane protein</fullName>
    </recommendedName>
</protein>
<reference evidence="11" key="2">
    <citation type="journal article" date="2022" name="Microbiol. Resour. Announc.">
        <title>Metagenome Sequencing to Explore Phylogenomics of Terrestrial Cyanobacteria.</title>
        <authorList>
            <person name="Ward R.D."/>
            <person name="Stajich J.E."/>
            <person name="Johansen J.R."/>
            <person name="Huntemann M."/>
            <person name="Clum A."/>
            <person name="Foster B."/>
            <person name="Foster B."/>
            <person name="Roux S."/>
            <person name="Palaniappan K."/>
            <person name="Varghese N."/>
            <person name="Mukherjee S."/>
            <person name="Reddy T.B.K."/>
            <person name="Daum C."/>
            <person name="Copeland A."/>
            <person name="Chen I.A."/>
            <person name="Ivanova N.N."/>
            <person name="Kyrpides N.C."/>
            <person name="Shapiro N."/>
            <person name="Eloe-Fadrosh E.A."/>
            <person name="Pietrasiak N."/>
        </authorList>
    </citation>
    <scope>NUCLEOTIDE SEQUENCE</scope>
    <source>
        <strain evidence="11">HA4357-MV3</strain>
    </source>
</reference>
<dbReference type="GO" id="GO:0000009">
    <property type="term" value="F:alpha-1,6-mannosyltransferase activity"/>
    <property type="evidence" value="ECO:0007669"/>
    <property type="project" value="InterPro"/>
</dbReference>
<feature type="transmembrane region" description="Helical" evidence="10">
    <location>
        <begin position="180"/>
        <end position="198"/>
    </location>
</feature>
<feature type="transmembrane region" description="Helical" evidence="10">
    <location>
        <begin position="316"/>
        <end position="333"/>
    </location>
</feature>
<organism evidence="11 12">
    <name type="scientific">Pelatocladus maniniholoensis HA4357-MV3</name>
    <dbReference type="NCBI Taxonomy" id="1117104"/>
    <lineage>
        <taxon>Bacteria</taxon>
        <taxon>Bacillati</taxon>
        <taxon>Cyanobacteriota</taxon>
        <taxon>Cyanophyceae</taxon>
        <taxon>Nostocales</taxon>
        <taxon>Nostocaceae</taxon>
        <taxon>Pelatocladus</taxon>
    </lineage>
</organism>
<keyword evidence="8 10" id="KW-1133">Transmembrane helix</keyword>
<dbReference type="PANTHER" id="PTHR12468">
    <property type="entry name" value="GPI MANNOSYLTRANSFERASE 2"/>
    <property type="match status" value="1"/>
</dbReference>
<feature type="transmembrane region" description="Helical" evidence="10">
    <location>
        <begin position="340"/>
        <end position="358"/>
    </location>
</feature>
<dbReference type="PANTHER" id="PTHR12468:SF2">
    <property type="entry name" value="GPI MANNOSYLTRANSFERASE 2"/>
    <property type="match status" value="1"/>
</dbReference>
<evidence type="ECO:0000256" key="3">
    <source>
        <dbReference type="ARBA" id="ARBA00022502"/>
    </source>
</evidence>
<proteinExistence type="predicted"/>
<evidence type="ECO:0000313" key="11">
    <source>
        <dbReference type="EMBL" id="MBW4432257.1"/>
    </source>
</evidence>
<keyword evidence="3" id="KW-0337">GPI-anchor biosynthesis</keyword>
<reference evidence="11" key="1">
    <citation type="submission" date="2021-05" db="EMBL/GenBank/DDBJ databases">
        <authorList>
            <person name="Pietrasiak N."/>
            <person name="Ward R."/>
            <person name="Stajich J.E."/>
            <person name="Kurbessoian T."/>
        </authorList>
    </citation>
    <scope>NUCLEOTIDE SEQUENCE</scope>
    <source>
        <strain evidence="11">HA4357-MV3</strain>
    </source>
</reference>
<dbReference type="GO" id="GO:0031501">
    <property type="term" value="C:mannosyltransferase complex"/>
    <property type="evidence" value="ECO:0007669"/>
    <property type="project" value="TreeGrafter"/>
</dbReference>
<gene>
    <name evidence="11" type="ORF">KME28_11115</name>
</gene>
<evidence type="ECO:0000256" key="5">
    <source>
        <dbReference type="ARBA" id="ARBA00022679"/>
    </source>
</evidence>
<dbReference type="EMBL" id="JAHHHW010000083">
    <property type="protein sequence ID" value="MBW4432257.1"/>
    <property type="molecule type" value="Genomic_DNA"/>
</dbReference>
<evidence type="ECO:0008006" key="13">
    <source>
        <dbReference type="Google" id="ProtNLM"/>
    </source>
</evidence>
<comment type="pathway">
    <text evidence="2">Glycolipid biosynthesis; glycosylphosphatidylinositol-anchor biosynthesis.</text>
</comment>
<accession>A0A9E3H7S2</accession>
<feature type="transmembrane region" description="Helical" evidence="10">
    <location>
        <begin position="106"/>
        <end position="130"/>
    </location>
</feature>